<name>A0A7D5KRG6_9EURY</name>
<sequence length="168" mass="17537">MRMNRRNVLFVLGTTILLGGALIASGAFSQVEAQRDVSVETTGDADAALGISLNSSYTGSSAISYSNGSDGELGLKFTKVNGNATTYYDDVLDIENNDEGVIKANVSSNSDSIMVYTGETRTYTTGNKAELTSIGTSDTKSVGLALNSSKFSSSDDVTITINATKTSN</sequence>
<dbReference type="GeneID" id="56033787"/>
<organism evidence="1 2">
    <name type="scientific">Natrinema halophilum</name>
    <dbReference type="NCBI Taxonomy" id="1699371"/>
    <lineage>
        <taxon>Archaea</taxon>
        <taxon>Methanobacteriati</taxon>
        <taxon>Methanobacteriota</taxon>
        <taxon>Stenosarchaea group</taxon>
        <taxon>Halobacteria</taxon>
        <taxon>Halobacteriales</taxon>
        <taxon>Natrialbaceae</taxon>
        <taxon>Natrinema</taxon>
    </lineage>
</organism>
<dbReference type="RefSeq" id="WP_179261052.1">
    <property type="nucleotide sequence ID" value="NZ_CP058601.1"/>
</dbReference>
<dbReference type="EMBL" id="CP058601">
    <property type="protein sequence ID" value="QLG49317.1"/>
    <property type="molecule type" value="Genomic_DNA"/>
</dbReference>
<dbReference type="OrthoDB" id="203212at2157"/>
<keyword evidence="2" id="KW-1185">Reference proteome</keyword>
<accession>A0A7D5KRG6</accession>
<evidence type="ECO:0000313" key="2">
    <source>
        <dbReference type="Proteomes" id="UP000509241"/>
    </source>
</evidence>
<dbReference type="Proteomes" id="UP000509241">
    <property type="component" value="Chromosome"/>
</dbReference>
<evidence type="ECO:0000313" key="1">
    <source>
        <dbReference type="EMBL" id="QLG49317.1"/>
    </source>
</evidence>
<proteinExistence type="predicted"/>
<protein>
    <recommendedName>
        <fullName evidence="3">DUF1102 domain-containing protein</fullName>
    </recommendedName>
</protein>
<reference evidence="1 2" key="1">
    <citation type="submission" date="2020-07" db="EMBL/GenBank/DDBJ databases">
        <authorList>
            <person name="Cui H."/>
        </authorList>
    </citation>
    <scope>NUCLEOTIDE SEQUENCE [LARGE SCALE GENOMIC DNA]</scope>
    <source>
        <strain evidence="1 2">YPL8</strain>
    </source>
</reference>
<gene>
    <name evidence="1" type="ORF">HYG82_10810</name>
</gene>
<dbReference type="AlphaFoldDB" id="A0A7D5KRG6"/>
<dbReference type="KEGG" id="haly:HYG82_10810"/>
<evidence type="ECO:0008006" key="3">
    <source>
        <dbReference type="Google" id="ProtNLM"/>
    </source>
</evidence>